<dbReference type="InterPro" id="IPR029039">
    <property type="entry name" value="Flavoprotein-like_sf"/>
</dbReference>
<dbReference type="GO" id="GO:0010181">
    <property type="term" value="F:FMN binding"/>
    <property type="evidence" value="ECO:0007669"/>
    <property type="project" value="TreeGrafter"/>
</dbReference>
<proteinExistence type="predicted"/>
<dbReference type="PANTHER" id="PTHR30543">
    <property type="entry name" value="CHROMATE REDUCTASE"/>
    <property type="match status" value="1"/>
</dbReference>
<organism evidence="2 3">
    <name type="scientific">Mesonia algae</name>
    <dbReference type="NCBI Taxonomy" id="213248"/>
    <lineage>
        <taxon>Bacteria</taxon>
        <taxon>Pseudomonadati</taxon>
        <taxon>Bacteroidota</taxon>
        <taxon>Flavobacteriia</taxon>
        <taxon>Flavobacteriales</taxon>
        <taxon>Flavobacteriaceae</taxon>
        <taxon>Mesonia</taxon>
    </lineage>
</organism>
<sequence>MKILGISGSASLQSSNFYLLKAIQNEINEKHSMKIIENLSEFPLFTPQRLENGIPKSVLNFKKELIHNDAIILSTPEYTHNIPAVLKNMIEWCTHSGEFESKKIIAMTFTPYEPRGKFAMQSLLSSLKAMKANIITQFPLYRTDVTFSNREISFTEESKTLIKEAVELLE</sequence>
<gene>
    <name evidence="2" type="ORF">LX95_00734</name>
</gene>
<dbReference type="EMBL" id="QKYV01000002">
    <property type="protein sequence ID" value="PZW42423.1"/>
    <property type="molecule type" value="Genomic_DNA"/>
</dbReference>
<dbReference type="GO" id="GO:0005829">
    <property type="term" value="C:cytosol"/>
    <property type="evidence" value="ECO:0007669"/>
    <property type="project" value="TreeGrafter"/>
</dbReference>
<dbReference type="Proteomes" id="UP000249542">
    <property type="component" value="Unassembled WGS sequence"/>
</dbReference>
<feature type="domain" description="NADPH-dependent FMN reductase-like" evidence="1">
    <location>
        <begin position="1"/>
        <end position="137"/>
    </location>
</feature>
<name>A0A2W7IUS1_9FLAO</name>
<dbReference type="RefSeq" id="WP_111540084.1">
    <property type="nucleotide sequence ID" value="NZ_QKYV01000002.1"/>
</dbReference>
<dbReference type="PANTHER" id="PTHR30543:SF21">
    <property type="entry name" value="NAD(P)H-DEPENDENT FMN REDUCTASE LOT6"/>
    <property type="match status" value="1"/>
</dbReference>
<keyword evidence="3" id="KW-1185">Reference proteome</keyword>
<dbReference type="GO" id="GO:0016491">
    <property type="term" value="F:oxidoreductase activity"/>
    <property type="evidence" value="ECO:0007669"/>
    <property type="project" value="InterPro"/>
</dbReference>
<dbReference type="Pfam" id="PF03358">
    <property type="entry name" value="FMN_red"/>
    <property type="match status" value="1"/>
</dbReference>
<evidence type="ECO:0000259" key="1">
    <source>
        <dbReference type="Pfam" id="PF03358"/>
    </source>
</evidence>
<dbReference type="SUPFAM" id="SSF52218">
    <property type="entry name" value="Flavoproteins"/>
    <property type="match status" value="1"/>
</dbReference>
<dbReference type="Gene3D" id="3.40.50.360">
    <property type="match status" value="1"/>
</dbReference>
<evidence type="ECO:0000313" key="2">
    <source>
        <dbReference type="EMBL" id="PZW42423.1"/>
    </source>
</evidence>
<evidence type="ECO:0000313" key="3">
    <source>
        <dbReference type="Proteomes" id="UP000249542"/>
    </source>
</evidence>
<dbReference type="AlphaFoldDB" id="A0A2W7IUS1"/>
<protein>
    <submittedName>
        <fullName evidence="2">Chromate reductase</fullName>
    </submittedName>
</protein>
<dbReference type="InterPro" id="IPR005025">
    <property type="entry name" value="FMN_Rdtase-like_dom"/>
</dbReference>
<comment type="caution">
    <text evidence="2">The sequence shown here is derived from an EMBL/GenBank/DDBJ whole genome shotgun (WGS) entry which is preliminary data.</text>
</comment>
<dbReference type="InterPro" id="IPR050712">
    <property type="entry name" value="NAD(P)H-dep_reductase"/>
</dbReference>
<reference evidence="2 3" key="1">
    <citation type="submission" date="2018-06" db="EMBL/GenBank/DDBJ databases">
        <title>Genomic Encyclopedia of Archaeal and Bacterial Type Strains, Phase II (KMG-II): from individual species to whole genera.</title>
        <authorList>
            <person name="Goeker M."/>
        </authorList>
    </citation>
    <scope>NUCLEOTIDE SEQUENCE [LARGE SCALE GENOMIC DNA]</scope>
    <source>
        <strain evidence="2 3">DSM 15361</strain>
    </source>
</reference>
<accession>A0A2W7IUS1</accession>